<dbReference type="GO" id="GO:0006351">
    <property type="term" value="P:DNA-templated transcription"/>
    <property type="evidence" value="ECO:0007669"/>
    <property type="project" value="InterPro"/>
</dbReference>
<keyword evidence="6" id="KW-1185">Reference proteome</keyword>
<evidence type="ECO:0000313" key="5">
    <source>
        <dbReference type="EMBL" id="KAI9633109.1"/>
    </source>
</evidence>
<feature type="compositionally biased region" description="Low complexity" evidence="3">
    <location>
        <begin position="78"/>
        <end position="89"/>
    </location>
</feature>
<evidence type="ECO:0000256" key="3">
    <source>
        <dbReference type="SAM" id="MobiDB-lite"/>
    </source>
</evidence>
<dbReference type="Pfam" id="PF04082">
    <property type="entry name" value="Fungal_trans"/>
    <property type="match status" value="1"/>
</dbReference>
<evidence type="ECO:0000259" key="4">
    <source>
        <dbReference type="PROSITE" id="PS50048"/>
    </source>
</evidence>
<sequence length="732" mass="81389">MDNNTDYYEDRPVAGGQTKRLYRACLHCRSRKAKCDLGDVDAPSHPPCSRCKRESRECLFAPSRRGGNGKNLRRKSEATPGAATAGPSWAPAADFPTYLPIAPRPSSSGVSHNPTFDLWSSAPMLPQEPMQAFPRRPSLGPPLGSGGEHPSNLVAADLANEADAMEILALGRKVKGKRRRRSGDAAKLEEFELVKAGIVTTEQVVQLSEIFFGCHHHYYPMVPVADIPRTPQQLATFADDERDLLAAIIIIASRNDKGMSEVHDKSWALFRGWLSDVLLLGGQPTIGLVEGLLLLSENLPREPSRDVEEVHGSENRQAWMLIGAAIRCAYGLGLEKIAFEIVGETERTKELERARQTWTYCYIFDRHISLRLGMAFWSRGPSICFEGFSSTNQTGPPAGARNFPLLCEPASEGVEPQEELAALVQAYVELTQMMTNAQSCLYPNAARTKSIVMHGEYFKYLDELARSLDSFKRLWGDKKWTIFPLTDTLWAMFYYTELYITAFAFQAHVERATKRAETERDHTGIALPPNLFPHGAAASPDARYIFQSCTAARKLLQICVHSLSPRGTLSFLPNRYLLWFTYAAIVLLKAIYSGAMLREDQAESLELIDSLCGCLATASHDENNPAVRYARQLEDLRKKLSGMETTTVRAGSPPIWNFPDAPPPAHDVSFQYNSPVLPKRNIPQLPQMPAAPAGPSQELNFDWLEENGDALDLQDFWLQMAPGEAQGGFPFR</sequence>
<dbReference type="GO" id="GO:0000981">
    <property type="term" value="F:DNA-binding transcription factor activity, RNA polymerase II-specific"/>
    <property type="evidence" value="ECO:0007669"/>
    <property type="project" value="InterPro"/>
</dbReference>
<dbReference type="GO" id="GO:0005634">
    <property type="term" value="C:nucleus"/>
    <property type="evidence" value="ECO:0007669"/>
    <property type="project" value="TreeGrafter"/>
</dbReference>
<gene>
    <name evidence="5" type="ORF">MKK02DRAFT_40271</name>
</gene>
<dbReference type="Pfam" id="PF00172">
    <property type="entry name" value="Zn_clus"/>
    <property type="match status" value="1"/>
</dbReference>
<keyword evidence="1" id="KW-0479">Metal-binding</keyword>
<dbReference type="PANTHER" id="PTHR31644">
    <property type="entry name" value="TRANSCRIPTIONAL ACTIVATOR ARO80-RELATED"/>
    <property type="match status" value="1"/>
</dbReference>
<protein>
    <recommendedName>
        <fullName evidence="4">Zn(2)-C6 fungal-type domain-containing protein</fullName>
    </recommendedName>
</protein>
<dbReference type="SMART" id="SM00906">
    <property type="entry name" value="Fungal_trans"/>
    <property type="match status" value="1"/>
</dbReference>
<accession>A0AA38H5Z7</accession>
<evidence type="ECO:0000256" key="2">
    <source>
        <dbReference type="ARBA" id="ARBA00023242"/>
    </source>
</evidence>
<proteinExistence type="predicted"/>
<name>A0AA38H5Z7_9TREE</name>
<evidence type="ECO:0000313" key="6">
    <source>
        <dbReference type="Proteomes" id="UP001164286"/>
    </source>
</evidence>
<feature type="region of interest" description="Disordered" evidence="3">
    <location>
        <begin position="62"/>
        <end position="89"/>
    </location>
</feature>
<dbReference type="SUPFAM" id="SSF57701">
    <property type="entry name" value="Zn2/Cys6 DNA-binding domain"/>
    <property type="match status" value="1"/>
</dbReference>
<organism evidence="5 6">
    <name type="scientific">Dioszegia hungarica</name>
    <dbReference type="NCBI Taxonomy" id="4972"/>
    <lineage>
        <taxon>Eukaryota</taxon>
        <taxon>Fungi</taxon>
        <taxon>Dikarya</taxon>
        <taxon>Basidiomycota</taxon>
        <taxon>Agaricomycotina</taxon>
        <taxon>Tremellomycetes</taxon>
        <taxon>Tremellales</taxon>
        <taxon>Bulleribasidiaceae</taxon>
        <taxon>Dioszegia</taxon>
    </lineage>
</organism>
<dbReference type="GO" id="GO:0003677">
    <property type="term" value="F:DNA binding"/>
    <property type="evidence" value="ECO:0007669"/>
    <property type="project" value="InterPro"/>
</dbReference>
<dbReference type="SMART" id="SM00066">
    <property type="entry name" value="GAL4"/>
    <property type="match status" value="1"/>
</dbReference>
<dbReference type="GeneID" id="77730235"/>
<dbReference type="RefSeq" id="XP_052942886.1">
    <property type="nucleotide sequence ID" value="XM_053091030.1"/>
</dbReference>
<reference evidence="5" key="1">
    <citation type="journal article" date="2022" name="G3 (Bethesda)">
        <title>High quality genome of the basidiomycete yeast Dioszegia hungarica PDD-24b-2 isolated from cloud water.</title>
        <authorList>
            <person name="Jarrige D."/>
            <person name="Haridas S."/>
            <person name="Bleykasten-Grosshans C."/>
            <person name="Joly M."/>
            <person name="Nadalig T."/>
            <person name="Sancelme M."/>
            <person name="Vuilleumier S."/>
            <person name="Grigoriev I.V."/>
            <person name="Amato P."/>
            <person name="Bringel F."/>
        </authorList>
    </citation>
    <scope>NUCLEOTIDE SEQUENCE</scope>
    <source>
        <strain evidence="5">PDD-24b-2</strain>
    </source>
</reference>
<evidence type="ECO:0000256" key="1">
    <source>
        <dbReference type="ARBA" id="ARBA00022723"/>
    </source>
</evidence>
<keyword evidence="2" id="KW-0539">Nucleus</keyword>
<dbReference type="InterPro" id="IPR007219">
    <property type="entry name" value="XnlR_reg_dom"/>
</dbReference>
<dbReference type="InterPro" id="IPR052780">
    <property type="entry name" value="AAA_Catabolism_Regulators"/>
</dbReference>
<dbReference type="InterPro" id="IPR036864">
    <property type="entry name" value="Zn2-C6_fun-type_DNA-bd_sf"/>
</dbReference>
<feature type="domain" description="Zn(2)-C6 fungal-type" evidence="4">
    <location>
        <begin position="24"/>
        <end position="60"/>
    </location>
</feature>
<dbReference type="EMBL" id="JAKWFO010000012">
    <property type="protein sequence ID" value="KAI9633109.1"/>
    <property type="molecule type" value="Genomic_DNA"/>
</dbReference>
<dbReference type="CDD" id="cd00067">
    <property type="entry name" value="GAL4"/>
    <property type="match status" value="1"/>
</dbReference>
<dbReference type="CDD" id="cd12148">
    <property type="entry name" value="fungal_TF_MHR"/>
    <property type="match status" value="1"/>
</dbReference>
<feature type="region of interest" description="Disordered" evidence="3">
    <location>
        <begin position="128"/>
        <end position="152"/>
    </location>
</feature>
<dbReference type="Gene3D" id="4.10.240.10">
    <property type="entry name" value="Zn(2)-C6 fungal-type DNA-binding domain"/>
    <property type="match status" value="1"/>
</dbReference>
<dbReference type="PROSITE" id="PS50048">
    <property type="entry name" value="ZN2_CY6_FUNGAL_2"/>
    <property type="match status" value="1"/>
</dbReference>
<dbReference type="Proteomes" id="UP001164286">
    <property type="component" value="Unassembled WGS sequence"/>
</dbReference>
<dbReference type="AlphaFoldDB" id="A0AA38H5Z7"/>
<dbReference type="InterPro" id="IPR001138">
    <property type="entry name" value="Zn2Cys6_DnaBD"/>
</dbReference>
<dbReference type="PANTHER" id="PTHR31644:SF1">
    <property type="entry name" value="ZN(II)2CYS6 TRANSCRIPTION FACTOR (EUROFUNG)"/>
    <property type="match status" value="1"/>
</dbReference>
<dbReference type="GO" id="GO:0008270">
    <property type="term" value="F:zinc ion binding"/>
    <property type="evidence" value="ECO:0007669"/>
    <property type="project" value="InterPro"/>
</dbReference>
<comment type="caution">
    <text evidence="5">The sequence shown here is derived from an EMBL/GenBank/DDBJ whole genome shotgun (WGS) entry which is preliminary data.</text>
</comment>
<dbReference type="PROSITE" id="PS00463">
    <property type="entry name" value="ZN2_CY6_FUNGAL_1"/>
    <property type="match status" value="1"/>
</dbReference>